<dbReference type="PANTHER" id="PTHR33908:SF11">
    <property type="entry name" value="MEMBRANE PROTEIN"/>
    <property type="match status" value="1"/>
</dbReference>
<comment type="subcellular location">
    <subcellularLocation>
        <location evidence="1">Cell membrane</location>
        <topology evidence="1">Multi-pass membrane protein</topology>
    </subcellularLocation>
</comment>
<dbReference type="EMBL" id="VBOX01000037">
    <property type="protein sequence ID" value="TMQ64434.1"/>
    <property type="molecule type" value="Genomic_DNA"/>
</dbReference>
<sequence>MVAVLAGAAWFLSAEHAIAVQWGFSLDDSWIYATFARNLATGHGYSFNPGETTGGATGPLYVFILAGLYSLFHEVIWPVKILGFLCLAGSSLLVYHSVQHIGPRDRVKPLLAGLLTALSPSLLWGSASGMEIPVYFLAVCLGLHAYVRQKWTLAVMWWSLGVWLRPDGLFLALVGLVARPKPSLKNSIAPLVVAASIIGGFLLFNEKVGGHLLPNSVGVKSHPGVNPPAMILGSFRHWGGLWGMPFGPNNVGEHAIILLPALVVGAVICFRRFPALGLYVLGVPLAFALAGAPWSANARYIMYVVPFGLILGLRGLEYFSKRAFGRKSVPALVMLGAVCMIWQIHEARLRGITHGWNVQNINTMHRFLAERIHQAATPGDTIAVNDVGAMGYFSGCYVVDLVGLVSPRRTFPENLTHYRPQLLAIFPDWFAAYGVRDPGVDNIVFYDSDSTYKWSPFLGVGLYRNTIAGRNTMVLFQRLRPDEEGAKDVPVHWH</sequence>
<organism evidence="9 10">
    <name type="scientific">Eiseniibacteriota bacterium</name>
    <dbReference type="NCBI Taxonomy" id="2212470"/>
    <lineage>
        <taxon>Bacteria</taxon>
        <taxon>Candidatus Eiseniibacteriota</taxon>
    </lineage>
</organism>
<evidence type="ECO:0000256" key="7">
    <source>
        <dbReference type="ARBA" id="ARBA00023136"/>
    </source>
</evidence>
<keyword evidence="6 8" id="KW-1133">Transmembrane helix</keyword>
<evidence type="ECO:0000313" key="10">
    <source>
        <dbReference type="Proteomes" id="UP000317366"/>
    </source>
</evidence>
<feature type="transmembrane region" description="Helical" evidence="8">
    <location>
        <begin position="188"/>
        <end position="204"/>
    </location>
</feature>
<feature type="transmembrane region" description="Helical" evidence="8">
    <location>
        <begin position="251"/>
        <end position="269"/>
    </location>
</feature>
<dbReference type="GO" id="GO:0016763">
    <property type="term" value="F:pentosyltransferase activity"/>
    <property type="evidence" value="ECO:0007669"/>
    <property type="project" value="TreeGrafter"/>
</dbReference>
<dbReference type="AlphaFoldDB" id="A0A538TLD3"/>
<dbReference type="GO" id="GO:0005886">
    <property type="term" value="C:plasma membrane"/>
    <property type="evidence" value="ECO:0007669"/>
    <property type="project" value="UniProtKB-SubCell"/>
</dbReference>
<reference evidence="9 10" key="1">
    <citation type="journal article" date="2019" name="Nat. Microbiol.">
        <title>Mediterranean grassland soil C-N compound turnover is dependent on rainfall and depth, and is mediated by genomically divergent microorganisms.</title>
        <authorList>
            <person name="Diamond S."/>
            <person name="Andeer P.F."/>
            <person name="Li Z."/>
            <person name="Crits-Christoph A."/>
            <person name="Burstein D."/>
            <person name="Anantharaman K."/>
            <person name="Lane K.R."/>
            <person name="Thomas B.C."/>
            <person name="Pan C."/>
            <person name="Northen T.R."/>
            <person name="Banfield J.F."/>
        </authorList>
    </citation>
    <scope>NUCLEOTIDE SEQUENCE [LARGE SCALE GENOMIC DNA]</scope>
    <source>
        <strain evidence="9">WS_7</strain>
    </source>
</reference>
<keyword evidence="2" id="KW-1003">Cell membrane</keyword>
<feature type="transmembrane region" description="Helical" evidence="8">
    <location>
        <begin position="276"/>
        <end position="294"/>
    </location>
</feature>
<evidence type="ECO:0000256" key="5">
    <source>
        <dbReference type="ARBA" id="ARBA00022692"/>
    </source>
</evidence>
<protein>
    <recommendedName>
        <fullName evidence="11">Glycosyltransferase RgtA/B/C/D-like domain-containing protein</fullName>
    </recommendedName>
</protein>
<feature type="transmembrane region" description="Helical" evidence="8">
    <location>
        <begin position="328"/>
        <end position="345"/>
    </location>
</feature>
<proteinExistence type="predicted"/>
<keyword evidence="4" id="KW-0808">Transferase</keyword>
<dbReference type="GO" id="GO:0009103">
    <property type="term" value="P:lipopolysaccharide biosynthetic process"/>
    <property type="evidence" value="ECO:0007669"/>
    <property type="project" value="UniProtKB-ARBA"/>
</dbReference>
<comment type="caution">
    <text evidence="9">The sequence shown here is derived from an EMBL/GenBank/DDBJ whole genome shotgun (WGS) entry which is preliminary data.</text>
</comment>
<evidence type="ECO:0000256" key="6">
    <source>
        <dbReference type="ARBA" id="ARBA00022989"/>
    </source>
</evidence>
<keyword evidence="5 8" id="KW-0812">Transmembrane</keyword>
<accession>A0A538TLD3</accession>
<feature type="transmembrane region" description="Helical" evidence="8">
    <location>
        <begin position="110"/>
        <end position="136"/>
    </location>
</feature>
<gene>
    <name evidence="9" type="ORF">E6K77_03890</name>
</gene>
<evidence type="ECO:0000256" key="1">
    <source>
        <dbReference type="ARBA" id="ARBA00004651"/>
    </source>
</evidence>
<evidence type="ECO:0000256" key="3">
    <source>
        <dbReference type="ARBA" id="ARBA00022676"/>
    </source>
</evidence>
<evidence type="ECO:0000256" key="4">
    <source>
        <dbReference type="ARBA" id="ARBA00022679"/>
    </source>
</evidence>
<feature type="transmembrane region" description="Helical" evidence="8">
    <location>
        <begin position="75"/>
        <end position="98"/>
    </location>
</feature>
<evidence type="ECO:0000313" key="9">
    <source>
        <dbReference type="EMBL" id="TMQ64434.1"/>
    </source>
</evidence>
<evidence type="ECO:0000256" key="2">
    <source>
        <dbReference type="ARBA" id="ARBA00022475"/>
    </source>
</evidence>
<feature type="transmembrane region" description="Helical" evidence="8">
    <location>
        <begin position="300"/>
        <end position="316"/>
    </location>
</feature>
<dbReference type="Proteomes" id="UP000317366">
    <property type="component" value="Unassembled WGS sequence"/>
</dbReference>
<keyword evidence="7 8" id="KW-0472">Membrane</keyword>
<dbReference type="PANTHER" id="PTHR33908">
    <property type="entry name" value="MANNOSYLTRANSFERASE YKCB-RELATED"/>
    <property type="match status" value="1"/>
</dbReference>
<dbReference type="InterPro" id="IPR050297">
    <property type="entry name" value="LipidA_mod_glycosyltrf_83"/>
</dbReference>
<evidence type="ECO:0000256" key="8">
    <source>
        <dbReference type="SAM" id="Phobius"/>
    </source>
</evidence>
<name>A0A538TLD3_UNCEI</name>
<keyword evidence="3" id="KW-0328">Glycosyltransferase</keyword>
<evidence type="ECO:0008006" key="11">
    <source>
        <dbReference type="Google" id="ProtNLM"/>
    </source>
</evidence>